<evidence type="ECO:0000313" key="1">
    <source>
        <dbReference type="EMBL" id="SUT89771.1"/>
    </source>
</evidence>
<sequence length="196" mass="22865">MAGIKKESYLNAALQLLPIGFAWNRALDGNFAKLLTPRAEQLEVVNTLAHRLIDERLLSNAFLLLDDWEAFYGLPECSEINTIEARRAALVAKDHEVGSFNKYYLEELAKQNGYAIKVIAHYPHHCMRDCIYPLYPQENAWRVFIYATSSNIRNMSCLDDVMNELVMIERSKIECFLKRFCYSHLEMVFIYEEENR</sequence>
<accession>A0A380TRE1</accession>
<reference evidence="1 2" key="1">
    <citation type="submission" date="2018-06" db="EMBL/GenBank/DDBJ databases">
        <authorList>
            <consortium name="Pathogen Informatics"/>
            <person name="Doyle S."/>
        </authorList>
    </citation>
    <scope>NUCLEOTIDE SEQUENCE [LARGE SCALE GENOMIC DNA]</scope>
    <source>
        <strain evidence="1 2">NCTC10801</strain>
    </source>
</reference>
<keyword evidence="2" id="KW-1185">Reference proteome</keyword>
<evidence type="ECO:0000313" key="2">
    <source>
        <dbReference type="Proteomes" id="UP000254649"/>
    </source>
</evidence>
<dbReference type="AlphaFoldDB" id="A0A380TRE1"/>
<proteinExistence type="predicted"/>
<dbReference type="Pfam" id="PF10076">
    <property type="entry name" value="Phage_Mu_Gp48"/>
    <property type="match status" value="1"/>
</dbReference>
<dbReference type="InterPro" id="IPR018755">
    <property type="entry name" value="Phage_Mu_Gp48"/>
</dbReference>
<dbReference type="EMBL" id="UFRQ01000003">
    <property type="protein sequence ID" value="SUT89771.1"/>
    <property type="molecule type" value="Genomic_DNA"/>
</dbReference>
<name>A0A380TRE1_9PAST</name>
<organism evidence="1 2">
    <name type="scientific">[Actinobacillus] rossii</name>
    <dbReference type="NCBI Taxonomy" id="123820"/>
    <lineage>
        <taxon>Bacteria</taxon>
        <taxon>Pseudomonadati</taxon>
        <taxon>Pseudomonadota</taxon>
        <taxon>Gammaproteobacteria</taxon>
        <taxon>Pasteurellales</taxon>
        <taxon>Pasteurellaceae</taxon>
    </lineage>
</organism>
<dbReference type="OrthoDB" id="6592844at2"/>
<dbReference type="Proteomes" id="UP000254649">
    <property type="component" value="Unassembled WGS sequence"/>
</dbReference>
<protein>
    <submittedName>
        <fullName evidence="1">Uncharacterized protein conserved in bacteria (DUF2313)</fullName>
    </submittedName>
</protein>
<gene>
    <name evidence="1" type="ORF">NCTC10801_01050</name>
</gene>